<gene>
    <name evidence="1" type="ORF">I41_32670</name>
</gene>
<dbReference type="AlphaFoldDB" id="A0A517U0E9"/>
<dbReference type="PROSITE" id="PS51257">
    <property type="entry name" value="PROKAR_LIPOPROTEIN"/>
    <property type="match status" value="1"/>
</dbReference>
<evidence type="ECO:0000313" key="1">
    <source>
        <dbReference type="EMBL" id="QDT74073.1"/>
    </source>
</evidence>
<keyword evidence="2" id="KW-1185">Reference proteome</keyword>
<organism evidence="1 2">
    <name type="scientific">Lacipirellula limnantheis</name>
    <dbReference type="NCBI Taxonomy" id="2528024"/>
    <lineage>
        <taxon>Bacteria</taxon>
        <taxon>Pseudomonadati</taxon>
        <taxon>Planctomycetota</taxon>
        <taxon>Planctomycetia</taxon>
        <taxon>Pirellulales</taxon>
        <taxon>Lacipirellulaceae</taxon>
        <taxon>Lacipirellula</taxon>
    </lineage>
</organism>
<reference evidence="1 2" key="1">
    <citation type="submission" date="2019-02" db="EMBL/GenBank/DDBJ databases">
        <title>Deep-cultivation of Planctomycetes and their phenomic and genomic characterization uncovers novel biology.</title>
        <authorList>
            <person name="Wiegand S."/>
            <person name="Jogler M."/>
            <person name="Boedeker C."/>
            <person name="Pinto D."/>
            <person name="Vollmers J."/>
            <person name="Rivas-Marin E."/>
            <person name="Kohn T."/>
            <person name="Peeters S.H."/>
            <person name="Heuer A."/>
            <person name="Rast P."/>
            <person name="Oberbeckmann S."/>
            <person name="Bunk B."/>
            <person name="Jeske O."/>
            <person name="Meyerdierks A."/>
            <person name="Storesund J.E."/>
            <person name="Kallscheuer N."/>
            <person name="Luecker S."/>
            <person name="Lage O.M."/>
            <person name="Pohl T."/>
            <person name="Merkel B.J."/>
            <person name="Hornburger P."/>
            <person name="Mueller R.-W."/>
            <person name="Bruemmer F."/>
            <person name="Labrenz M."/>
            <person name="Spormann A.M."/>
            <person name="Op den Camp H."/>
            <person name="Overmann J."/>
            <person name="Amann R."/>
            <person name="Jetten M.S.M."/>
            <person name="Mascher T."/>
            <person name="Medema M.H."/>
            <person name="Devos D.P."/>
            <person name="Kaster A.-K."/>
            <person name="Ovreas L."/>
            <person name="Rohde M."/>
            <person name="Galperin M.Y."/>
            <person name="Jogler C."/>
        </authorList>
    </citation>
    <scope>NUCLEOTIDE SEQUENCE [LARGE SCALE GENOMIC DNA]</scope>
    <source>
        <strain evidence="1 2">I41</strain>
    </source>
</reference>
<dbReference type="KEGG" id="llh:I41_32670"/>
<proteinExistence type="predicted"/>
<sequence>MKVDRIQLRRCGLPVLSAAGLFVVALGLTTGCGEKAVEKAPENFEEAREKHFEMMRQESGQGGPAAGQK</sequence>
<name>A0A517U0E9_9BACT</name>
<dbReference type="RefSeq" id="WP_145433866.1">
    <property type="nucleotide sequence ID" value="NZ_CP036339.1"/>
</dbReference>
<dbReference type="EMBL" id="CP036339">
    <property type="protein sequence ID" value="QDT74073.1"/>
    <property type="molecule type" value="Genomic_DNA"/>
</dbReference>
<protein>
    <submittedName>
        <fullName evidence="1">Uncharacterized protein</fullName>
    </submittedName>
</protein>
<accession>A0A517U0E9</accession>
<dbReference type="Proteomes" id="UP000317909">
    <property type="component" value="Chromosome"/>
</dbReference>
<evidence type="ECO:0000313" key="2">
    <source>
        <dbReference type="Proteomes" id="UP000317909"/>
    </source>
</evidence>